<dbReference type="InterPro" id="IPR045571">
    <property type="entry name" value="DUF5907"/>
</dbReference>
<evidence type="ECO:0000256" key="1">
    <source>
        <dbReference type="SAM" id="MobiDB-lite"/>
    </source>
</evidence>
<dbReference type="Proteomes" id="UP001598138">
    <property type="component" value="Unassembled WGS sequence"/>
</dbReference>
<keyword evidence="3" id="KW-1185">Reference proteome</keyword>
<feature type="region of interest" description="Disordered" evidence="1">
    <location>
        <begin position="792"/>
        <end position="813"/>
    </location>
</feature>
<dbReference type="Pfam" id="PF19264">
    <property type="entry name" value="DUF5907"/>
    <property type="match status" value="4"/>
</dbReference>
<evidence type="ECO:0000313" key="3">
    <source>
        <dbReference type="Proteomes" id="UP001598138"/>
    </source>
</evidence>
<feature type="compositionally biased region" description="Polar residues" evidence="1">
    <location>
        <begin position="7"/>
        <end position="29"/>
    </location>
</feature>
<evidence type="ECO:0000313" key="2">
    <source>
        <dbReference type="EMBL" id="MFD3394456.1"/>
    </source>
</evidence>
<feature type="compositionally biased region" description="Basic residues" evidence="1">
    <location>
        <begin position="804"/>
        <end position="813"/>
    </location>
</feature>
<organism evidence="2 3">
    <name type="scientific">Aquirufa avitistagni</name>
    <dbReference type="NCBI Taxonomy" id="3104728"/>
    <lineage>
        <taxon>Bacteria</taxon>
        <taxon>Pseudomonadati</taxon>
        <taxon>Bacteroidota</taxon>
        <taxon>Cytophagia</taxon>
        <taxon>Cytophagales</taxon>
        <taxon>Flectobacillaceae</taxon>
        <taxon>Aquirufa</taxon>
    </lineage>
</organism>
<comment type="caution">
    <text evidence="2">The sequence shown here is derived from an EMBL/GenBank/DDBJ whole genome shotgun (WGS) entry which is preliminary data.</text>
</comment>
<evidence type="ECO:0008006" key="4">
    <source>
        <dbReference type="Google" id="ProtNLM"/>
    </source>
</evidence>
<reference evidence="2 3" key="1">
    <citation type="submission" date="2024-03" db="EMBL/GenBank/DDBJ databases">
        <title>Aquirufa genome sequencing.</title>
        <authorList>
            <person name="Pitt A."/>
            <person name="Hahn M.W."/>
        </authorList>
    </citation>
    <scope>NUCLEOTIDE SEQUENCE [LARGE SCALE GENOMIC DNA]</scope>
    <source>
        <strain evidence="2 3">OSTEICH-129V</strain>
    </source>
</reference>
<protein>
    <recommendedName>
        <fullName evidence="4">DUF1566 domain-containing protein</fullName>
    </recommendedName>
</protein>
<dbReference type="RefSeq" id="WP_377983338.1">
    <property type="nucleotide sequence ID" value="NZ_JBBKXZ010000002.1"/>
</dbReference>
<gene>
    <name evidence="2" type="ORF">U0R10_07485</name>
</gene>
<dbReference type="EMBL" id="JBBKXZ010000002">
    <property type="protein sequence ID" value="MFD3394456.1"/>
    <property type="molecule type" value="Genomic_DNA"/>
</dbReference>
<feature type="region of interest" description="Disordered" evidence="1">
    <location>
        <begin position="1"/>
        <end position="29"/>
    </location>
</feature>
<accession>A0ABW6DCK1</accession>
<name>A0ABW6DCK1_9BACT</name>
<proteinExistence type="predicted"/>
<feature type="region of interest" description="Disordered" evidence="1">
    <location>
        <begin position="235"/>
        <end position="271"/>
    </location>
</feature>
<sequence length="813" mass="81885">MQKADKNSPTFTGTPSLPSGTTAITQNSSDNSTKLATTAFVQQATAGIALQASVDAKADKNSPIFTGTPVLPSSTIAVTQSSGDNSNNIATTAFVQQAAAAGIIDASTSLKGKLKLAGDLAGTADLPAISTGAVNSDKILDGSIVTADLADASVTDIKITTITGSKVTGNISGNAANVSGIVAVANGGTGASTKISGFNALSPMTTKGDLIYGENFGEGTRLPKGNEGQVLTMKTGVPSWQNPRNNNSDDDDDDDEDDDGDDGTIRDADSDTKGILRLSGDLSGTASSPAVATGAINSAKILDGSIATVDLANASVTDVKIAGVAGSKVTGNISGNAANVNGIVAVLNGGTGTSTLTGYVKGTGTSALSASSSIPVADVTGAAPINSPAFTGTPSLPTGTTAITQTSADNSTKLATTAFVQLVTSAGVIDASATEKGKLKLAGDLAGTADLPTVPGLALKANITTLTSSLALKEDAANKSNAALGTSTTLFPTQNAVKIYVDAQSVDASSSVRGRIQLTGDLTGSATSPVIATGAINSAKILDGSIATGDLANASVTDIKIAGVAGSKVTGNISGNAANVSGTVGVPNGGTGATTLSSNHVLLGNGTNAIQTVAPGTSGNVLMSNGATWVSASNNSDNNTHAVGELYGGGIIFYVYDGGKHGLIASASDQSNDIKWGLDIGKEIRAQANGIGAGIKNTTIIISSEISQRNFNKSDGYDGENFAALICNEFVKSETINSLETTYGDWYLPSKYELNLLYLNRNIVGNFASDIYWSSTEYDDEEAWTINFNTRSGSAESKSDKSSKNRVRAIRNF</sequence>
<feature type="compositionally biased region" description="Acidic residues" evidence="1">
    <location>
        <begin position="248"/>
        <end position="262"/>
    </location>
</feature>